<evidence type="ECO:0000313" key="2">
    <source>
        <dbReference type="EMBL" id="MBR0576053.1"/>
    </source>
</evidence>
<dbReference type="InterPro" id="IPR029063">
    <property type="entry name" value="SAM-dependent_MTases_sf"/>
</dbReference>
<reference evidence="2" key="1">
    <citation type="submission" date="2021-04" db="EMBL/GenBank/DDBJ databases">
        <title>Proteiniclasticum sedimins sp. nov., an obligate anaerobic bacterium isolated from anaerobic sludge.</title>
        <authorList>
            <person name="Liu J."/>
        </authorList>
    </citation>
    <scope>NUCLEOTIDE SEQUENCE</scope>
    <source>
        <strain evidence="2">BAD-10</strain>
    </source>
</reference>
<comment type="caution">
    <text evidence="2">The sequence shown here is derived from an EMBL/GenBank/DDBJ whole genome shotgun (WGS) entry which is preliminary data.</text>
</comment>
<keyword evidence="2" id="KW-0489">Methyltransferase</keyword>
<keyword evidence="2" id="KW-0808">Transferase</keyword>
<accession>A0A941CQR2</accession>
<dbReference type="InterPro" id="IPR013216">
    <property type="entry name" value="Methyltransf_11"/>
</dbReference>
<dbReference type="RefSeq" id="WP_211800809.1">
    <property type="nucleotide sequence ID" value="NZ_JAGSCS010000007.1"/>
</dbReference>
<evidence type="ECO:0000313" key="3">
    <source>
        <dbReference type="Proteomes" id="UP000675379"/>
    </source>
</evidence>
<dbReference type="EMBL" id="JAGSCS010000007">
    <property type="protein sequence ID" value="MBR0576053.1"/>
    <property type="molecule type" value="Genomic_DNA"/>
</dbReference>
<dbReference type="Gene3D" id="3.40.50.150">
    <property type="entry name" value="Vaccinia Virus protein VP39"/>
    <property type="match status" value="1"/>
</dbReference>
<dbReference type="Pfam" id="PF08241">
    <property type="entry name" value="Methyltransf_11"/>
    <property type="match status" value="1"/>
</dbReference>
<protein>
    <submittedName>
        <fullName evidence="2">Class I SAM-dependent methyltransferase</fullName>
    </submittedName>
</protein>
<gene>
    <name evidence="2" type="ORF">KCG48_06825</name>
</gene>
<sequence length="263" mass="28939">MDEEQKITESSNAEAWKDKSYDAWVLKYGPAPAVAKRIRQNPARTLGVLREVLGDPQGRKMANLMGSHGMKAVAVACLGAQATVFDFSEGNRRYALELAEAAGVSLRYVLADVVRLPQKELTGDYDVVLAEMGILHYFSDLSPFMATVRELLSPGGHFILRDFHPVTTKLISSKGSTAKVRKHKVDGDYFDTSLTQTPVSFAKYLQDDTAKPVLLRKWTLGEVVTAVAQAGLHVEMLLEEPNLSGEAFDKGIPKTFTLVARKL</sequence>
<name>A0A941CQR2_9CLOT</name>
<dbReference type="CDD" id="cd02440">
    <property type="entry name" value="AdoMet_MTases"/>
    <property type="match status" value="1"/>
</dbReference>
<evidence type="ECO:0000259" key="1">
    <source>
        <dbReference type="Pfam" id="PF08241"/>
    </source>
</evidence>
<keyword evidence="3" id="KW-1185">Reference proteome</keyword>
<dbReference type="GO" id="GO:0032259">
    <property type="term" value="P:methylation"/>
    <property type="evidence" value="ECO:0007669"/>
    <property type="project" value="UniProtKB-KW"/>
</dbReference>
<dbReference type="GO" id="GO:0008757">
    <property type="term" value="F:S-adenosylmethionine-dependent methyltransferase activity"/>
    <property type="evidence" value="ECO:0007669"/>
    <property type="project" value="InterPro"/>
</dbReference>
<proteinExistence type="predicted"/>
<organism evidence="2 3">
    <name type="scientific">Proteiniclasticum sediminis</name>
    <dbReference type="NCBI Taxonomy" id="2804028"/>
    <lineage>
        <taxon>Bacteria</taxon>
        <taxon>Bacillati</taxon>
        <taxon>Bacillota</taxon>
        <taxon>Clostridia</taxon>
        <taxon>Eubacteriales</taxon>
        <taxon>Clostridiaceae</taxon>
        <taxon>Proteiniclasticum</taxon>
    </lineage>
</organism>
<dbReference type="SUPFAM" id="SSF53335">
    <property type="entry name" value="S-adenosyl-L-methionine-dependent methyltransferases"/>
    <property type="match status" value="1"/>
</dbReference>
<dbReference type="AlphaFoldDB" id="A0A941CQR2"/>
<feature type="domain" description="Methyltransferase type 11" evidence="1">
    <location>
        <begin position="69"/>
        <end position="160"/>
    </location>
</feature>
<dbReference type="Proteomes" id="UP000675379">
    <property type="component" value="Unassembled WGS sequence"/>
</dbReference>